<protein>
    <submittedName>
        <fullName evidence="1">Uncharacterized protein</fullName>
    </submittedName>
</protein>
<reference evidence="1" key="1">
    <citation type="journal article" date="2020" name="mSystems">
        <title>Genome- and Community-Level Interaction Insights into Carbon Utilization and Element Cycling Functions of Hydrothermarchaeota in Hydrothermal Sediment.</title>
        <authorList>
            <person name="Zhou Z."/>
            <person name="Liu Y."/>
            <person name="Xu W."/>
            <person name="Pan J."/>
            <person name="Luo Z.H."/>
            <person name="Li M."/>
        </authorList>
    </citation>
    <scope>NUCLEOTIDE SEQUENCE [LARGE SCALE GENOMIC DNA]</scope>
    <source>
        <strain evidence="1">SpSt-26</strain>
    </source>
</reference>
<proteinExistence type="predicted"/>
<comment type="caution">
    <text evidence="1">The sequence shown here is derived from an EMBL/GenBank/DDBJ whole genome shotgun (WGS) entry which is preliminary data.</text>
</comment>
<accession>A0A7J2TJ36</accession>
<sequence>MVKVKDAPKTATSVIVRSTATARVSQSKNPMLELMRRIFRKEEVALKAVKFLSIIEERQKSGRPLRVEEWEKVAQELNMVRSSFYSMRNKLLAAGLIAIRDGEYSLSGAFSKDLVDMARWWWVAVLGYDPDSL</sequence>
<organism evidence="1">
    <name type="scientific">Archaeoglobus fulgidus</name>
    <dbReference type="NCBI Taxonomy" id="2234"/>
    <lineage>
        <taxon>Archaea</taxon>
        <taxon>Methanobacteriati</taxon>
        <taxon>Methanobacteriota</taxon>
        <taxon>Archaeoglobi</taxon>
        <taxon>Archaeoglobales</taxon>
        <taxon>Archaeoglobaceae</taxon>
        <taxon>Archaeoglobus</taxon>
    </lineage>
</organism>
<name>A0A7J2TJ36_ARCFL</name>
<dbReference type="EMBL" id="DSLA01000056">
    <property type="protein sequence ID" value="HEH35216.1"/>
    <property type="molecule type" value="Genomic_DNA"/>
</dbReference>
<gene>
    <name evidence="1" type="ORF">ENP88_03495</name>
</gene>
<dbReference type="AlphaFoldDB" id="A0A7J2TJ36"/>
<evidence type="ECO:0000313" key="1">
    <source>
        <dbReference type="EMBL" id="HEH35216.1"/>
    </source>
</evidence>